<proteinExistence type="inferred from homology"/>
<feature type="domain" description="Peptidase S26" evidence="4">
    <location>
        <begin position="67"/>
        <end position="201"/>
    </location>
</feature>
<comment type="caution">
    <text evidence="5">The sequence shown here is derived from an EMBL/GenBank/DDBJ whole genome shotgun (WGS) entry which is preliminary data.</text>
</comment>
<gene>
    <name evidence="5" type="primary">lepB</name>
    <name evidence="5" type="ORF">EWH70_22180</name>
</gene>
<dbReference type="InterPro" id="IPR019533">
    <property type="entry name" value="Peptidase_S26"/>
</dbReference>
<organism evidence="5 6">
    <name type="scientific">Amycolatopsis suaedae</name>
    <dbReference type="NCBI Taxonomy" id="2510978"/>
    <lineage>
        <taxon>Bacteria</taxon>
        <taxon>Bacillati</taxon>
        <taxon>Actinomycetota</taxon>
        <taxon>Actinomycetes</taxon>
        <taxon>Pseudonocardiales</taxon>
        <taxon>Pseudonocardiaceae</taxon>
        <taxon>Amycolatopsis</taxon>
    </lineage>
</organism>
<comment type="catalytic activity">
    <reaction evidence="3">
        <text>Cleavage of hydrophobic, N-terminal signal or leader sequences from secreted and periplasmic proteins.</text>
        <dbReference type="EC" id="3.4.21.89"/>
    </reaction>
</comment>
<evidence type="ECO:0000313" key="6">
    <source>
        <dbReference type="Proteomes" id="UP000292003"/>
    </source>
</evidence>
<keyword evidence="3" id="KW-0472">Membrane</keyword>
<dbReference type="EMBL" id="SFCC01000011">
    <property type="protein sequence ID" value="RZQ61672.1"/>
    <property type="molecule type" value="Genomic_DNA"/>
</dbReference>
<evidence type="ECO:0000256" key="1">
    <source>
        <dbReference type="ARBA" id="ARBA00004401"/>
    </source>
</evidence>
<protein>
    <recommendedName>
        <fullName evidence="3">Signal peptidase I</fullName>
        <ecNumber evidence="3">3.4.21.89</ecNumber>
    </recommendedName>
</protein>
<feature type="transmembrane region" description="Helical" evidence="3">
    <location>
        <begin position="25"/>
        <end position="46"/>
    </location>
</feature>
<dbReference type="InterPro" id="IPR000223">
    <property type="entry name" value="Pept_S26A_signal_pept_1"/>
</dbReference>
<feature type="transmembrane region" description="Helical" evidence="3">
    <location>
        <begin position="242"/>
        <end position="266"/>
    </location>
</feature>
<dbReference type="PRINTS" id="PR00727">
    <property type="entry name" value="LEADERPTASE"/>
</dbReference>
<dbReference type="InterPro" id="IPR036286">
    <property type="entry name" value="LexA/Signal_pep-like_sf"/>
</dbReference>
<keyword evidence="3 5" id="KW-0378">Hydrolase</keyword>
<dbReference type="OrthoDB" id="7830750at2"/>
<keyword evidence="6" id="KW-1185">Reference proteome</keyword>
<dbReference type="GO" id="GO:0006465">
    <property type="term" value="P:signal peptide processing"/>
    <property type="evidence" value="ECO:0007669"/>
    <property type="project" value="InterPro"/>
</dbReference>
<comment type="subcellular location">
    <subcellularLocation>
        <location evidence="1">Cell membrane</location>
        <topology evidence="1">Single-pass type II membrane protein</topology>
    </subcellularLocation>
    <subcellularLocation>
        <location evidence="3">Membrane</location>
        <topology evidence="3">Single-pass type II membrane protein</topology>
    </subcellularLocation>
</comment>
<name>A0A4Q7J4S4_9PSEU</name>
<dbReference type="Proteomes" id="UP000292003">
    <property type="component" value="Unassembled WGS sequence"/>
</dbReference>
<dbReference type="GO" id="GO:0005886">
    <property type="term" value="C:plasma membrane"/>
    <property type="evidence" value="ECO:0007669"/>
    <property type="project" value="UniProtKB-SubCell"/>
</dbReference>
<keyword evidence="3" id="KW-0812">Transmembrane</keyword>
<dbReference type="GO" id="GO:0009003">
    <property type="term" value="F:signal peptidase activity"/>
    <property type="evidence" value="ECO:0007669"/>
    <property type="project" value="UniProtKB-EC"/>
</dbReference>
<dbReference type="Gene3D" id="2.10.109.10">
    <property type="entry name" value="Umud Fragment, subunit A"/>
    <property type="match status" value="1"/>
</dbReference>
<evidence type="ECO:0000259" key="4">
    <source>
        <dbReference type="Pfam" id="PF10502"/>
    </source>
</evidence>
<dbReference type="RefSeq" id="WP_130477405.1">
    <property type="nucleotide sequence ID" value="NZ_SFCC01000011.1"/>
</dbReference>
<comment type="caution">
    <text evidence="3">Lacks conserved residue(s) required for the propagation of feature annotation.</text>
</comment>
<reference evidence="5 6" key="1">
    <citation type="submission" date="2019-02" db="EMBL/GenBank/DDBJ databases">
        <title>Draft genome sequence of Amycolatopsis sp. 8-3EHSu isolated from roots of Suaeda maritima.</title>
        <authorList>
            <person name="Duangmal K."/>
            <person name="Chantavorakit T."/>
        </authorList>
    </citation>
    <scope>NUCLEOTIDE SEQUENCE [LARGE SCALE GENOMIC DNA]</scope>
    <source>
        <strain evidence="5 6">8-3EHSu</strain>
    </source>
</reference>
<dbReference type="Pfam" id="PF10502">
    <property type="entry name" value="Peptidase_S26"/>
    <property type="match status" value="1"/>
</dbReference>
<sequence length="274" mass="28267">MSGLDVMVDSEEPDLPQKRPRILHWTAYGGVALIVAGVLLVVGGYLHPRISSALSGMGFSNAVIMPDTAAMGPTLLSGDKLLLADVADGDLRRGDVVVLDTAEWDPAVPLSVRRVIGLPGDAVMCCDQANRLVINGVAVEEDYLGTVDPSVSSIAYMPFSAIVPAGRLFVLADGRAAGMDSRMHVGNQHAGTLPVTGVRGRGARVESASGQVRDLPEATPFIRVGLAQPRSAGEGLDEVNGAMVGGFVVGGLGVVTVFGAAAFRVLGGRRASVS</sequence>
<dbReference type="PANTHER" id="PTHR43390">
    <property type="entry name" value="SIGNAL PEPTIDASE I"/>
    <property type="match status" value="1"/>
</dbReference>
<dbReference type="CDD" id="cd06462">
    <property type="entry name" value="Peptidase_S24_S26"/>
    <property type="match status" value="1"/>
</dbReference>
<evidence type="ECO:0000313" key="5">
    <source>
        <dbReference type="EMBL" id="RZQ61672.1"/>
    </source>
</evidence>
<keyword evidence="3" id="KW-0645">Protease</keyword>
<comment type="similarity">
    <text evidence="2 3">Belongs to the peptidase S26 family.</text>
</comment>
<dbReference type="NCBIfam" id="TIGR02227">
    <property type="entry name" value="sigpep_I_bact"/>
    <property type="match status" value="1"/>
</dbReference>
<evidence type="ECO:0000256" key="2">
    <source>
        <dbReference type="ARBA" id="ARBA00009370"/>
    </source>
</evidence>
<accession>A0A4Q7J4S4</accession>
<keyword evidence="3" id="KW-1133">Transmembrane helix</keyword>
<dbReference type="SUPFAM" id="SSF51306">
    <property type="entry name" value="LexA/Signal peptidase"/>
    <property type="match status" value="1"/>
</dbReference>
<dbReference type="GO" id="GO:0004252">
    <property type="term" value="F:serine-type endopeptidase activity"/>
    <property type="evidence" value="ECO:0007669"/>
    <property type="project" value="InterPro"/>
</dbReference>
<evidence type="ECO:0000256" key="3">
    <source>
        <dbReference type="RuleBase" id="RU362042"/>
    </source>
</evidence>
<dbReference type="AlphaFoldDB" id="A0A4Q7J4S4"/>
<dbReference type="PANTHER" id="PTHR43390:SF1">
    <property type="entry name" value="CHLOROPLAST PROCESSING PEPTIDASE"/>
    <property type="match status" value="1"/>
</dbReference>
<dbReference type="EC" id="3.4.21.89" evidence="3"/>